<accession>A0AA40K6Q3</accession>
<keyword evidence="2" id="KW-1185">Reference proteome</keyword>
<organism evidence="1 2">
    <name type="scientific">Apiosordaria backusii</name>
    <dbReference type="NCBI Taxonomy" id="314023"/>
    <lineage>
        <taxon>Eukaryota</taxon>
        <taxon>Fungi</taxon>
        <taxon>Dikarya</taxon>
        <taxon>Ascomycota</taxon>
        <taxon>Pezizomycotina</taxon>
        <taxon>Sordariomycetes</taxon>
        <taxon>Sordariomycetidae</taxon>
        <taxon>Sordariales</taxon>
        <taxon>Lasiosphaeriaceae</taxon>
        <taxon>Apiosordaria</taxon>
    </lineage>
</organism>
<dbReference type="AlphaFoldDB" id="A0AA40K6Q3"/>
<evidence type="ECO:0000313" key="2">
    <source>
        <dbReference type="Proteomes" id="UP001172159"/>
    </source>
</evidence>
<dbReference type="EMBL" id="JAUKTV010000001">
    <property type="protein sequence ID" value="KAK0748021.1"/>
    <property type="molecule type" value="Genomic_DNA"/>
</dbReference>
<evidence type="ECO:0000313" key="1">
    <source>
        <dbReference type="EMBL" id="KAK0748021.1"/>
    </source>
</evidence>
<proteinExistence type="predicted"/>
<reference evidence="1" key="1">
    <citation type="submission" date="2023-06" db="EMBL/GenBank/DDBJ databases">
        <title>Genome-scale phylogeny and comparative genomics of the fungal order Sordariales.</title>
        <authorList>
            <consortium name="Lawrence Berkeley National Laboratory"/>
            <person name="Hensen N."/>
            <person name="Bonometti L."/>
            <person name="Westerberg I."/>
            <person name="Brannstrom I.O."/>
            <person name="Guillou S."/>
            <person name="Cros-Aarteil S."/>
            <person name="Calhoun S."/>
            <person name="Haridas S."/>
            <person name="Kuo A."/>
            <person name="Mondo S."/>
            <person name="Pangilinan J."/>
            <person name="Riley R."/>
            <person name="Labutti K."/>
            <person name="Andreopoulos B."/>
            <person name="Lipzen A."/>
            <person name="Chen C."/>
            <person name="Yanf M."/>
            <person name="Daum C."/>
            <person name="Ng V."/>
            <person name="Clum A."/>
            <person name="Steindorff A."/>
            <person name="Ohm R."/>
            <person name="Martin F."/>
            <person name="Silar P."/>
            <person name="Natvig D."/>
            <person name="Lalanne C."/>
            <person name="Gautier V."/>
            <person name="Ament-Velasquez S.L."/>
            <person name="Kruys A."/>
            <person name="Hutchinson M.I."/>
            <person name="Powell A.J."/>
            <person name="Barry K."/>
            <person name="Miller A.N."/>
            <person name="Grigoriev I.V."/>
            <person name="Debuchy R."/>
            <person name="Gladieux P."/>
            <person name="Thoren M.H."/>
            <person name="Johannesson H."/>
        </authorList>
    </citation>
    <scope>NUCLEOTIDE SEQUENCE</scope>
    <source>
        <strain evidence="1">CBS 540.89</strain>
    </source>
</reference>
<dbReference type="Proteomes" id="UP001172159">
    <property type="component" value="Unassembled WGS sequence"/>
</dbReference>
<gene>
    <name evidence="1" type="ORF">B0T21DRAFT_355655</name>
</gene>
<protein>
    <submittedName>
        <fullName evidence="1">Uncharacterized protein</fullName>
    </submittedName>
</protein>
<comment type="caution">
    <text evidence="1">The sequence shown here is derived from an EMBL/GenBank/DDBJ whole genome shotgun (WGS) entry which is preliminary data.</text>
</comment>
<sequence>MHAFQDRFLIGIQEKGWEYLCDLLSVGLRGLRLKILAHSTLYWKPVERSATQDWWGDVTEGYTVDRDFESDGERERYKLSLEEFRWSWVDRGLKKMEGLRNLEVEVAVKNTNKFKKNGVLEWVKRLDMRLNKGREDAQKVKVVCVKEVMKVARSARRK</sequence>
<name>A0AA40K6Q3_9PEZI</name>